<accession>A0A6A4ZZV6</accession>
<evidence type="ECO:0000313" key="3">
    <source>
        <dbReference type="Proteomes" id="UP000469452"/>
    </source>
</evidence>
<reference evidence="2 3" key="1">
    <citation type="submission" date="2019-06" db="EMBL/GenBank/DDBJ databases">
        <title>Genomics analysis of Aphanomyces spp. identifies a new class of oomycete effector associated with host adaptation.</title>
        <authorList>
            <person name="Gaulin E."/>
        </authorList>
    </citation>
    <scope>NUCLEOTIDE SEQUENCE [LARGE SCALE GENOMIC DNA]</scope>
    <source>
        <strain evidence="2 3">E</strain>
    </source>
</reference>
<organism evidence="2 3">
    <name type="scientific">Aphanomyces astaci</name>
    <name type="common">Crayfish plague agent</name>
    <dbReference type="NCBI Taxonomy" id="112090"/>
    <lineage>
        <taxon>Eukaryota</taxon>
        <taxon>Sar</taxon>
        <taxon>Stramenopiles</taxon>
        <taxon>Oomycota</taxon>
        <taxon>Saprolegniomycetes</taxon>
        <taxon>Saprolegniales</taxon>
        <taxon>Verrucalvaceae</taxon>
        <taxon>Aphanomyces</taxon>
    </lineage>
</organism>
<name>A0A6A4ZZV6_APHAT</name>
<comment type="caution">
    <text evidence="2">The sequence shown here is derived from an EMBL/GenBank/DDBJ whole genome shotgun (WGS) entry which is preliminary data.</text>
</comment>
<sequence>QLRDMFEVPPAILLTPPPSVVDFLELLTDEVGPLFIALDEIGAAFTCDSWTDLKSRDRSSHGVLPRHCWKLAVDSKRVVRAAWPRPCWENTDPSEVDSGQPVHNLLSAKASPPSARSDQDHHGQDICRP</sequence>
<feature type="non-terminal residue" evidence="2">
    <location>
        <position position="1"/>
    </location>
</feature>
<feature type="region of interest" description="Disordered" evidence="1">
    <location>
        <begin position="89"/>
        <end position="129"/>
    </location>
</feature>
<dbReference type="AlphaFoldDB" id="A0A6A4ZZV6"/>
<proteinExistence type="predicted"/>
<gene>
    <name evidence="2" type="ORF">AaE_008436</name>
</gene>
<evidence type="ECO:0000256" key="1">
    <source>
        <dbReference type="SAM" id="MobiDB-lite"/>
    </source>
</evidence>
<dbReference type="Proteomes" id="UP000469452">
    <property type="component" value="Unassembled WGS sequence"/>
</dbReference>
<dbReference type="EMBL" id="VJMI01014266">
    <property type="protein sequence ID" value="KAF0744926.1"/>
    <property type="molecule type" value="Genomic_DNA"/>
</dbReference>
<evidence type="ECO:0000313" key="2">
    <source>
        <dbReference type="EMBL" id="KAF0744926.1"/>
    </source>
</evidence>
<feature type="compositionally biased region" description="Basic and acidic residues" evidence="1">
    <location>
        <begin position="117"/>
        <end position="129"/>
    </location>
</feature>
<protein>
    <submittedName>
        <fullName evidence="2">Uncharacterized protein</fullName>
    </submittedName>
</protein>